<reference evidence="1" key="1">
    <citation type="journal article" date="2019" name="Environ. Microbiol.">
        <title>Fungal ecological strategies reflected in gene transcription - a case study of two litter decomposers.</title>
        <authorList>
            <person name="Barbi F."/>
            <person name="Kohler A."/>
            <person name="Barry K."/>
            <person name="Baskaran P."/>
            <person name="Daum C."/>
            <person name="Fauchery L."/>
            <person name="Ihrmark K."/>
            <person name="Kuo A."/>
            <person name="LaButti K."/>
            <person name="Lipzen A."/>
            <person name="Morin E."/>
            <person name="Grigoriev I.V."/>
            <person name="Henrissat B."/>
            <person name="Lindahl B."/>
            <person name="Martin F."/>
        </authorList>
    </citation>
    <scope>NUCLEOTIDE SEQUENCE</scope>
    <source>
        <strain evidence="1">JB14</strain>
    </source>
</reference>
<sequence length="335" mass="36957">MGEIGGMEFGDLAAAIASVNWDVSLSYDLLKAIMLCLQSDGDLDGSSANSTFPAQYYAAGLDAYKTRLPYGLEDLSKSDLCVAFLMFMGLVISSSRGPAFSRLVVVELDLVTVMFMTQMYPGLLKPKMPSSRELLQSELVLSVLLKKLDPGNDYFPVTRLNKVLSLTTTNVASPLSNELSTTSESDLLASIRSHIAYLQNANHRLAQAEAVLGPNSHSRIPSYSHLKSVYGDILELSRPAYSLSIRTQAFRLIMGEVGGMEFEDLAAAMVNWDVSLSHDLLKAIMLCSQSEGILEDQLQAILYQHNTILQDWMPTEPDYHIDREIYRNLTSVSHS</sequence>
<keyword evidence="2" id="KW-1185">Reference proteome</keyword>
<protein>
    <submittedName>
        <fullName evidence="1">Uncharacterized protein</fullName>
    </submittedName>
</protein>
<organism evidence="1 2">
    <name type="scientific">Gymnopus androsaceus JB14</name>
    <dbReference type="NCBI Taxonomy" id="1447944"/>
    <lineage>
        <taxon>Eukaryota</taxon>
        <taxon>Fungi</taxon>
        <taxon>Dikarya</taxon>
        <taxon>Basidiomycota</taxon>
        <taxon>Agaricomycotina</taxon>
        <taxon>Agaricomycetes</taxon>
        <taxon>Agaricomycetidae</taxon>
        <taxon>Agaricales</taxon>
        <taxon>Marasmiineae</taxon>
        <taxon>Omphalotaceae</taxon>
        <taxon>Gymnopus</taxon>
    </lineage>
</organism>
<name>A0A6A4H1F0_9AGAR</name>
<gene>
    <name evidence="1" type="ORF">BT96DRAFT_979948</name>
</gene>
<dbReference type="OrthoDB" id="3062192at2759"/>
<dbReference type="AlphaFoldDB" id="A0A6A4H1F0"/>
<dbReference type="Proteomes" id="UP000799118">
    <property type="component" value="Unassembled WGS sequence"/>
</dbReference>
<proteinExistence type="predicted"/>
<evidence type="ECO:0000313" key="2">
    <source>
        <dbReference type="Proteomes" id="UP000799118"/>
    </source>
</evidence>
<dbReference type="EMBL" id="ML769634">
    <property type="protein sequence ID" value="KAE9391165.1"/>
    <property type="molecule type" value="Genomic_DNA"/>
</dbReference>
<accession>A0A6A4H1F0</accession>
<evidence type="ECO:0000313" key="1">
    <source>
        <dbReference type="EMBL" id="KAE9391165.1"/>
    </source>
</evidence>